<accession>A0ACC0VNI7</accession>
<proteinExistence type="predicted"/>
<keyword evidence="2" id="KW-1185">Reference proteome</keyword>
<organism evidence="1 2">
    <name type="scientific">Peronosclerospora sorghi</name>
    <dbReference type="NCBI Taxonomy" id="230839"/>
    <lineage>
        <taxon>Eukaryota</taxon>
        <taxon>Sar</taxon>
        <taxon>Stramenopiles</taxon>
        <taxon>Oomycota</taxon>
        <taxon>Peronosporomycetes</taxon>
        <taxon>Peronosporales</taxon>
        <taxon>Peronosporaceae</taxon>
        <taxon>Peronosclerospora</taxon>
    </lineage>
</organism>
<comment type="caution">
    <text evidence="1">The sequence shown here is derived from an EMBL/GenBank/DDBJ whole genome shotgun (WGS) entry which is preliminary data.</text>
</comment>
<gene>
    <name evidence="1" type="ORF">PsorP6_003539</name>
</gene>
<sequence>MQPFEEQENPSFASVAEPPLLQRPHCDQSFVAIADYECQRCIQRFCKPCQLIIHHRLVEMALKNEESKGDGRPHQEFLKWISGAEDGPLRTWRLTNGSHAVKRARICISASIAAQPSIVSSSHISSFAWKLESYVCGNGQDEEGDLQDRGAVTNTANVLPRQSQIESLDERCAASMVAHIKLEEAGRTGATVAALNNLTINGSDLRGYCNLQLKISGTKQSVYLEHRRHLSLT</sequence>
<dbReference type="EMBL" id="CM047587">
    <property type="protein sequence ID" value="KAI9908063.1"/>
    <property type="molecule type" value="Genomic_DNA"/>
</dbReference>
<protein>
    <submittedName>
        <fullName evidence="1">Uncharacterized protein</fullName>
    </submittedName>
</protein>
<evidence type="ECO:0000313" key="2">
    <source>
        <dbReference type="Proteomes" id="UP001163321"/>
    </source>
</evidence>
<name>A0ACC0VNI7_9STRA</name>
<reference evidence="1 2" key="1">
    <citation type="journal article" date="2022" name="bioRxiv">
        <title>The genome of the oomycete Peronosclerospora sorghi, a cosmopolitan pathogen of maize and sorghum, is inflated with dispersed pseudogenes.</title>
        <authorList>
            <person name="Fletcher K."/>
            <person name="Martin F."/>
            <person name="Isakeit T."/>
            <person name="Cavanaugh K."/>
            <person name="Magill C."/>
            <person name="Michelmore R."/>
        </authorList>
    </citation>
    <scope>NUCLEOTIDE SEQUENCE [LARGE SCALE GENOMIC DNA]</scope>
    <source>
        <strain evidence="1">P6</strain>
    </source>
</reference>
<dbReference type="Proteomes" id="UP001163321">
    <property type="component" value="Chromosome 8"/>
</dbReference>
<evidence type="ECO:0000313" key="1">
    <source>
        <dbReference type="EMBL" id="KAI9908063.1"/>
    </source>
</evidence>